<dbReference type="Proteomes" id="UP000077628">
    <property type="component" value="Unassembled WGS sequence"/>
</dbReference>
<dbReference type="PRINTS" id="PR01001">
    <property type="entry name" value="FADG3PDH"/>
</dbReference>
<keyword evidence="3" id="KW-0285">Flavoprotein</keyword>
<dbReference type="Gene3D" id="3.30.9.10">
    <property type="entry name" value="D-Amino Acid Oxidase, subunit A, domain 2"/>
    <property type="match status" value="1"/>
</dbReference>
<evidence type="ECO:0000313" key="7">
    <source>
        <dbReference type="EMBL" id="OAI14995.1"/>
    </source>
</evidence>
<evidence type="ECO:0000256" key="2">
    <source>
        <dbReference type="ARBA" id="ARBA00007330"/>
    </source>
</evidence>
<organism evidence="7 8">
    <name type="scientific">Methylomonas koyamae</name>
    <dbReference type="NCBI Taxonomy" id="702114"/>
    <lineage>
        <taxon>Bacteria</taxon>
        <taxon>Pseudomonadati</taxon>
        <taxon>Pseudomonadota</taxon>
        <taxon>Gammaproteobacteria</taxon>
        <taxon>Methylococcales</taxon>
        <taxon>Methylococcaceae</taxon>
        <taxon>Methylomonas</taxon>
    </lineage>
</organism>
<evidence type="ECO:0000256" key="4">
    <source>
        <dbReference type="ARBA" id="ARBA00022827"/>
    </source>
</evidence>
<dbReference type="PANTHER" id="PTHR11985:SF15">
    <property type="entry name" value="GLYCEROL-3-PHOSPHATE DEHYDROGENASE, MITOCHONDRIAL"/>
    <property type="match status" value="1"/>
</dbReference>
<dbReference type="PANTHER" id="PTHR11985">
    <property type="entry name" value="GLYCEROL-3-PHOSPHATE DEHYDROGENASE"/>
    <property type="match status" value="1"/>
</dbReference>
<protein>
    <submittedName>
        <fullName evidence="7">FAD-dependent oxidoreductase</fullName>
    </submittedName>
</protein>
<sequence length="351" mass="38731">MEIGIVGGGVNGLCCAWQLAKLGHRVSVYERGKLMRATSCASSKLLHGGLRYLENGELRLVRESLRERDAWLRRAPHLTEALRLRMPLYRQGRRGRFTVGAGLFIYDRLAGRSLLPGAVWLDAAQMLAEDPGLDGDGLLGGYEFSDGRMDDYALGVWVAEQARTEGVEMFEDVEVLRLDTAGIIETTAGVVRVDRVLNVAGPWAGRLLERSGVDSPYRLDLVRGSHLLLNQACRQAYLLEVPGERRIFFVLPWKGQTLLGTTEVRQGLDDAIACSDAERDYLLAAYKRYFPNQEATIAGRFAGVRPLISSAADPSRATREYAVHRTGQLISVFGGKWTTALALAEQVAARL</sequence>
<evidence type="ECO:0000256" key="1">
    <source>
        <dbReference type="ARBA" id="ARBA00001974"/>
    </source>
</evidence>
<evidence type="ECO:0000313" key="8">
    <source>
        <dbReference type="Proteomes" id="UP000077628"/>
    </source>
</evidence>
<dbReference type="EMBL" id="LUUK01000196">
    <property type="protein sequence ID" value="OAI14995.1"/>
    <property type="molecule type" value="Genomic_DNA"/>
</dbReference>
<evidence type="ECO:0000259" key="6">
    <source>
        <dbReference type="Pfam" id="PF01266"/>
    </source>
</evidence>
<dbReference type="SUPFAM" id="SSF51905">
    <property type="entry name" value="FAD/NAD(P)-binding domain"/>
    <property type="match status" value="1"/>
</dbReference>
<dbReference type="Pfam" id="PF01266">
    <property type="entry name" value="DAO"/>
    <property type="match status" value="1"/>
</dbReference>
<keyword evidence="5" id="KW-0560">Oxidoreductase</keyword>
<evidence type="ECO:0000256" key="5">
    <source>
        <dbReference type="ARBA" id="ARBA00023002"/>
    </source>
</evidence>
<proteinExistence type="inferred from homology"/>
<dbReference type="GO" id="GO:0004368">
    <property type="term" value="F:glycerol-3-phosphate dehydrogenase (quinone) activity"/>
    <property type="evidence" value="ECO:0007669"/>
    <property type="project" value="InterPro"/>
</dbReference>
<comment type="caution">
    <text evidence="7">The sequence shown here is derived from an EMBL/GenBank/DDBJ whole genome shotgun (WGS) entry which is preliminary data.</text>
</comment>
<dbReference type="InterPro" id="IPR000447">
    <property type="entry name" value="G3P_DH_FAD-dep"/>
</dbReference>
<keyword evidence="8" id="KW-1185">Reference proteome</keyword>
<comment type="cofactor">
    <cofactor evidence="1">
        <name>FAD</name>
        <dbReference type="ChEBI" id="CHEBI:57692"/>
    </cofactor>
</comment>
<keyword evidence="4" id="KW-0274">FAD</keyword>
<reference evidence="8" key="1">
    <citation type="submission" date="2016-03" db="EMBL/GenBank/DDBJ databases">
        <authorList>
            <person name="Heylen K."/>
            <person name="De Vos P."/>
            <person name="Vekeman B."/>
        </authorList>
    </citation>
    <scope>NUCLEOTIDE SEQUENCE [LARGE SCALE GENOMIC DNA]</scope>
    <source>
        <strain evidence="8">R-45383</strain>
    </source>
</reference>
<dbReference type="RefSeq" id="WP_064030891.1">
    <property type="nucleotide sequence ID" value="NZ_LUUK01000196.1"/>
</dbReference>
<name>A0A177NAU9_9GAMM</name>
<dbReference type="InterPro" id="IPR036188">
    <property type="entry name" value="FAD/NAD-bd_sf"/>
</dbReference>
<gene>
    <name evidence="7" type="ORF">A1355_11910</name>
</gene>
<accession>A0A177NAU9</accession>
<feature type="domain" description="FAD dependent oxidoreductase" evidence="6">
    <location>
        <begin position="3"/>
        <end position="349"/>
    </location>
</feature>
<dbReference type="InterPro" id="IPR006076">
    <property type="entry name" value="FAD-dep_OxRdtase"/>
</dbReference>
<evidence type="ECO:0000256" key="3">
    <source>
        <dbReference type="ARBA" id="ARBA00022630"/>
    </source>
</evidence>
<dbReference type="Gene3D" id="3.50.50.60">
    <property type="entry name" value="FAD/NAD(P)-binding domain"/>
    <property type="match status" value="1"/>
</dbReference>
<comment type="similarity">
    <text evidence="2">Belongs to the FAD-dependent glycerol-3-phosphate dehydrogenase family.</text>
</comment>
<dbReference type="OrthoDB" id="9766796at2"/>
<dbReference type="STRING" id="702114.A1355_11910"/>
<dbReference type="AlphaFoldDB" id="A0A177NAU9"/>
<dbReference type="GO" id="GO:0046168">
    <property type="term" value="P:glycerol-3-phosphate catabolic process"/>
    <property type="evidence" value="ECO:0007669"/>
    <property type="project" value="TreeGrafter"/>
</dbReference>